<evidence type="ECO:0000256" key="8">
    <source>
        <dbReference type="PIRNR" id="PIRNR016661"/>
    </source>
</evidence>
<feature type="transmembrane region" description="Helical" evidence="9">
    <location>
        <begin position="102"/>
        <end position="119"/>
    </location>
</feature>
<dbReference type="Pfam" id="PF02632">
    <property type="entry name" value="BioY"/>
    <property type="match status" value="1"/>
</dbReference>
<accession>A0A4R1N226</accession>
<evidence type="ECO:0000256" key="1">
    <source>
        <dbReference type="ARBA" id="ARBA00004651"/>
    </source>
</evidence>
<feature type="transmembrane region" description="Helical" evidence="9">
    <location>
        <begin position="125"/>
        <end position="150"/>
    </location>
</feature>
<dbReference type="Proteomes" id="UP000295673">
    <property type="component" value="Unassembled WGS sequence"/>
</dbReference>
<evidence type="ECO:0000256" key="9">
    <source>
        <dbReference type="SAM" id="Phobius"/>
    </source>
</evidence>
<evidence type="ECO:0000256" key="5">
    <source>
        <dbReference type="ARBA" id="ARBA00022692"/>
    </source>
</evidence>
<keyword evidence="6 9" id="KW-1133">Transmembrane helix</keyword>
<feature type="transmembrane region" description="Helical" evidence="9">
    <location>
        <begin position="77"/>
        <end position="95"/>
    </location>
</feature>
<comment type="caution">
    <text evidence="10">The sequence shown here is derived from an EMBL/GenBank/DDBJ whole genome shotgun (WGS) entry which is preliminary data.</text>
</comment>
<dbReference type="RefSeq" id="WP_341785813.1">
    <property type="nucleotide sequence ID" value="NZ_SMGR01000003.1"/>
</dbReference>
<sequence>MPSNLEDIVPNPAPLALIELVPASRVFYATPNSADAETELRTGDTLMNTKDIVYIALFAALTAALGLMPPISFAGLGLPPITAQSLGVMLAGAVLGAKRGGLALLLFIVLVAVGLPLLAGGRGGFGVLLGTSGGFLLAWPVCAFIIGYLVHKNADANIWVTGGLIAFGGILVMYTIGIPWMAFVGNLGLNKALGIMVAYVPGDLVKVVLATVIARGLRRAYPNL</sequence>
<feature type="transmembrane region" description="Helical" evidence="9">
    <location>
        <begin position="52"/>
        <end position="71"/>
    </location>
</feature>
<dbReference type="GO" id="GO:0015225">
    <property type="term" value="F:biotin transmembrane transporter activity"/>
    <property type="evidence" value="ECO:0007669"/>
    <property type="project" value="UniProtKB-UniRule"/>
</dbReference>
<proteinExistence type="inferred from homology"/>
<feature type="transmembrane region" description="Helical" evidence="9">
    <location>
        <begin position="192"/>
        <end position="214"/>
    </location>
</feature>
<name>A0A4R1N226_9RHOB</name>
<protein>
    <recommendedName>
        <fullName evidence="8">Biotin transporter</fullName>
    </recommendedName>
</protein>
<keyword evidence="3 8" id="KW-0813">Transport</keyword>
<dbReference type="PIRSF" id="PIRSF016661">
    <property type="entry name" value="BioY"/>
    <property type="match status" value="1"/>
</dbReference>
<dbReference type="AlphaFoldDB" id="A0A4R1N226"/>
<comment type="similarity">
    <text evidence="2 8">Belongs to the BioY family.</text>
</comment>
<gene>
    <name evidence="10" type="ORF">BXY66_3061</name>
</gene>
<dbReference type="PANTHER" id="PTHR34295">
    <property type="entry name" value="BIOTIN TRANSPORTER BIOY"/>
    <property type="match status" value="1"/>
</dbReference>
<evidence type="ECO:0000313" key="10">
    <source>
        <dbReference type="EMBL" id="TCL00420.1"/>
    </source>
</evidence>
<keyword evidence="5 9" id="KW-0812">Transmembrane</keyword>
<comment type="subcellular location">
    <subcellularLocation>
        <location evidence="1 8">Cell membrane</location>
        <topology evidence="1 8">Multi-pass membrane protein</topology>
    </subcellularLocation>
</comment>
<reference evidence="10 11" key="1">
    <citation type="submission" date="2019-03" db="EMBL/GenBank/DDBJ databases">
        <title>Genomic Encyclopedia of Archaeal and Bacterial Type Strains, Phase II (KMG-II): from individual species to whole genera.</title>
        <authorList>
            <person name="Goeker M."/>
        </authorList>
    </citation>
    <scope>NUCLEOTIDE SEQUENCE [LARGE SCALE GENOMIC DNA]</scope>
    <source>
        <strain evidence="10 11">DSM 26433</strain>
    </source>
</reference>
<feature type="transmembrane region" description="Helical" evidence="9">
    <location>
        <begin position="157"/>
        <end position="180"/>
    </location>
</feature>
<evidence type="ECO:0000256" key="3">
    <source>
        <dbReference type="ARBA" id="ARBA00022448"/>
    </source>
</evidence>
<keyword evidence="11" id="KW-1185">Reference proteome</keyword>
<dbReference type="EMBL" id="SMGR01000003">
    <property type="protein sequence ID" value="TCL00420.1"/>
    <property type="molecule type" value="Genomic_DNA"/>
</dbReference>
<evidence type="ECO:0000256" key="2">
    <source>
        <dbReference type="ARBA" id="ARBA00010692"/>
    </source>
</evidence>
<evidence type="ECO:0000313" key="11">
    <source>
        <dbReference type="Proteomes" id="UP000295673"/>
    </source>
</evidence>
<evidence type="ECO:0000256" key="4">
    <source>
        <dbReference type="ARBA" id="ARBA00022475"/>
    </source>
</evidence>
<dbReference type="InterPro" id="IPR003784">
    <property type="entry name" value="BioY"/>
</dbReference>
<evidence type="ECO:0000256" key="7">
    <source>
        <dbReference type="ARBA" id="ARBA00023136"/>
    </source>
</evidence>
<evidence type="ECO:0000256" key="6">
    <source>
        <dbReference type="ARBA" id="ARBA00022989"/>
    </source>
</evidence>
<organism evidence="10 11">
    <name type="scientific">Shimia isoporae</name>
    <dbReference type="NCBI Taxonomy" id="647720"/>
    <lineage>
        <taxon>Bacteria</taxon>
        <taxon>Pseudomonadati</taxon>
        <taxon>Pseudomonadota</taxon>
        <taxon>Alphaproteobacteria</taxon>
        <taxon>Rhodobacterales</taxon>
        <taxon>Roseobacteraceae</taxon>
    </lineage>
</organism>
<keyword evidence="7 8" id="KW-0472">Membrane</keyword>
<dbReference type="Gene3D" id="1.10.1760.20">
    <property type="match status" value="1"/>
</dbReference>
<dbReference type="PANTHER" id="PTHR34295:SF4">
    <property type="entry name" value="BIOTIN TRANSPORTER BIOY-RELATED"/>
    <property type="match status" value="1"/>
</dbReference>
<keyword evidence="4 8" id="KW-1003">Cell membrane</keyword>
<dbReference type="GO" id="GO:0005886">
    <property type="term" value="C:plasma membrane"/>
    <property type="evidence" value="ECO:0007669"/>
    <property type="project" value="UniProtKB-SubCell"/>
</dbReference>